<dbReference type="PANTHER" id="PTHR30332:SF17">
    <property type="entry name" value="TYPE IV PILIATION SYSTEM PROTEIN DR_0774-RELATED"/>
    <property type="match status" value="1"/>
</dbReference>
<dbReference type="GO" id="GO:0009306">
    <property type="term" value="P:protein secretion"/>
    <property type="evidence" value="ECO:0007669"/>
    <property type="project" value="InterPro"/>
</dbReference>
<accession>A0A1C3XMS2</accession>
<dbReference type="InterPro" id="IPR050810">
    <property type="entry name" value="Bact_Secretion_Sys_Channel"/>
</dbReference>
<dbReference type="PANTHER" id="PTHR30332">
    <property type="entry name" value="PROBABLE GENERAL SECRETION PATHWAY PROTEIN D"/>
    <property type="match status" value="1"/>
</dbReference>
<organism evidence="3 4">
    <name type="scientific">Bradyrhizobium yuanmingense</name>
    <dbReference type="NCBI Taxonomy" id="108015"/>
    <lineage>
        <taxon>Bacteria</taxon>
        <taxon>Pseudomonadati</taxon>
        <taxon>Pseudomonadota</taxon>
        <taxon>Alphaproteobacteria</taxon>
        <taxon>Hyphomicrobiales</taxon>
        <taxon>Nitrobacteraceae</taxon>
        <taxon>Bradyrhizobium</taxon>
    </lineage>
</organism>
<dbReference type="Pfam" id="PF00263">
    <property type="entry name" value="Secretin"/>
    <property type="match status" value="1"/>
</dbReference>
<dbReference type="EMBL" id="FMAE01000073">
    <property type="protein sequence ID" value="SCB53568.1"/>
    <property type="molecule type" value="Genomic_DNA"/>
</dbReference>
<evidence type="ECO:0000313" key="4">
    <source>
        <dbReference type="Proteomes" id="UP000183174"/>
    </source>
</evidence>
<comment type="similarity">
    <text evidence="1">Belongs to the bacterial secretin family.</text>
</comment>
<gene>
    <name evidence="3" type="ORF">GA0061099_10736</name>
</gene>
<dbReference type="AlphaFoldDB" id="A0A1C3XMS2"/>
<name>A0A1C3XMS2_9BRAD</name>
<reference evidence="3 4" key="1">
    <citation type="submission" date="2016-08" db="EMBL/GenBank/DDBJ databases">
        <authorList>
            <person name="Seilhamer J.J."/>
        </authorList>
    </citation>
    <scope>NUCLEOTIDE SEQUENCE [LARGE SCALE GENOMIC DNA]</scope>
    <source>
        <strain evidence="3 4">CCBAU 10071</strain>
    </source>
</reference>
<proteinExistence type="inferred from homology"/>
<evidence type="ECO:0000256" key="1">
    <source>
        <dbReference type="RuleBase" id="RU004003"/>
    </source>
</evidence>
<dbReference type="Proteomes" id="UP000183174">
    <property type="component" value="Unassembled WGS sequence"/>
</dbReference>
<protein>
    <submittedName>
        <fullName evidence="3">Type II and III secretion system protein</fullName>
    </submittedName>
</protein>
<evidence type="ECO:0000313" key="3">
    <source>
        <dbReference type="EMBL" id="SCB53568.1"/>
    </source>
</evidence>
<dbReference type="InterPro" id="IPR004846">
    <property type="entry name" value="T2SS/T3SS_dom"/>
</dbReference>
<feature type="domain" description="Type II/III secretion system secretin-like" evidence="2">
    <location>
        <begin position="7"/>
        <end position="95"/>
    </location>
</feature>
<dbReference type="GO" id="GO:0015627">
    <property type="term" value="C:type II protein secretion system complex"/>
    <property type="evidence" value="ECO:0007669"/>
    <property type="project" value="TreeGrafter"/>
</dbReference>
<evidence type="ECO:0000259" key="2">
    <source>
        <dbReference type="Pfam" id="PF00263"/>
    </source>
</evidence>
<sequence>MDVLISALGTKGLARRLAEPNLTTLSGDAARFLAGGEFPIPIPTQTTNGFPTITIDYKKFGVELGFVHTVLSRGVINLRVEPSVSELDFANAVTIQGRSTLDPPR</sequence>